<evidence type="ECO:0000256" key="4">
    <source>
        <dbReference type="ARBA" id="ARBA00023136"/>
    </source>
</evidence>
<evidence type="ECO:0000256" key="2">
    <source>
        <dbReference type="ARBA" id="ARBA00022692"/>
    </source>
</evidence>
<dbReference type="OrthoDB" id="444255at2759"/>
<feature type="domain" description="LicD/FKTN/FKRP nucleotidyltransferase" evidence="6">
    <location>
        <begin position="298"/>
        <end position="357"/>
    </location>
</feature>
<dbReference type="EMBL" id="BDGG01000014">
    <property type="protein sequence ID" value="GAV07247.1"/>
    <property type="molecule type" value="Genomic_DNA"/>
</dbReference>
<organism evidence="7 8">
    <name type="scientific">Ramazzottius varieornatus</name>
    <name type="common">Water bear</name>
    <name type="synonym">Tardigrade</name>
    <dbReference type="NCBI Taxonomy" id="947166"/>
    <lineage>
        <taxon>Eukaryota</taxon>
        <taxon>Metazoa</taxon>
        <taxon>Ecdysozoa</taxon>
        <taxon>Tardigrada</taxon>
        <taxon>Eutardigrada</taxon>
        <taxon>Parachela</taxon>
        <taxon>Hypsibioidea</taxon>
        <taxon>Ramazzottiidae</taxon>
        <taxon>Ramazzottius</taxon>
    </lineage>
</organism>
<dbReference type="Pfam" id="PF04991">
    <property type="entry name" value="LicD"/>
    <property type="match status" value="1"/>
</dbReference>
<comment type="subcellular location">
    <subcellularLocation>
        <location evidence="1">Membrane</location>
        <topology evidence="1">Single-pass membrane protein</topology>
    </subcellularLocation>
</comment>
<name>A0A1D1W101_RAMVA</name>
<evidence type="ECO:0000313" key="8">
    <source>
        <dbReference type="Proteomes" id="UP000186922"/>
    </source>
</evidence>
<dbReference type="InterPro" id="IPR007074">
    <property type="entry name" value="LicD/FKTN/FKRP_NTP_transf"/>
</dbReference>
<evidence type="ECO:0000256" key="3">
    <source>
        <dbReference type="ARBA" id="ARBA00022989"/>
    </source>
</evidence>
<keyword evidence="2 5" id="KW-0812">Transmembrane</keyword>
<proteinExistence type="predicted"/>
<evidence type="ECO:0000313" key="7">
    <source>
        <dbReference type="EMBL" id="GAV07247.1"/>
    </source>
</evidence>
<dbReference type="InterPro" id="IPR009644">
    <property type="entry name" value="FKTN/MNN4/W02B3.4-1"/>
</dbReference>
<dbReference type="STRING" id="947166.A0A1D1W101"/>
<gene>
    <name evidence="7" type="primary">RvY_17109</name>
    <name evidence="7" type="synonym">RvY_17109.1</name>
    <name evidence="7" type="ORF">RvY_17109-1</name>
</gene>
<dbReference type="PANTHER" id="PTHR15407:SF28">
    <property type="entry name" value="RIBITOL-5-PHOSPHATE TRANSFERASE FKTN"/>
    <property type="match status" value="1"/>
</dbReference>
<dbReference type="Proteomes" id="UP000186922">
    <property type="component" value="Unassembled WGS sequence"/>
</dbReference>
<keyword evidence="8" id="KW-1185">Reference proteome</keyword>
<dbReference type="PANTHER" id="PTHR15407">
    <property type="entry name" value="FUKUTIN-RELATED"/>
    <property type="match status" value="1"/>
</dbReference>
<keyword evidence="4 5" id="KW-0472">Membrane</keyword>
<sequence length="505" mass="57962">MRSRSLQRSAILYRWTLSIIRLLCVLAAASVVILLFFLFDGGHSTSRLKHHIPFWRNGRSWRLSRTVDSLLEQMPLGSFLIDRQILSCLISTGDVYPEVCLGLLLEYDVLEFGYIHQPNTTYDIGSDSCLLQTSELQPCQPWKKECDKAGSAFISHILFHSQSYAKLLLVTIFYPVSQFHAKSSALTVPSKSVSETTACLDSEIRFWNRRAKRLTGLARKEVIPRKLRLRGYVTTFGLSSPLLLPERPATLFVDSSDAGQYIPCAVKAPPKDLGFSAEHQLFRSRARAILLRAQRILEKHGLRWWLSSGTCLGWFRQCDIIPYSQDVDIGLFIEDYRPDFASWFEQRGFEVVYRLGTERDSLQYSFVMGETKLDVYFFYKESNYVWNGATAYKAGQKFRYVFPSFSLCYTDFLEVRMVGVPCETEQYIVANYGPEWRQPAEEWDWRHSPPNSRLNGFWTAEQRPQAIYLNPKYFADIGSQAEPLAVLQQDAANADTAQDLLLQAL</sequence>
<dbReference type="GO" id="GO:0016020">
    <property type="term" value="C:membrane"/>
    <property type="evidence" value="ECO:0007669"/>
    <property type="project" value="UniProtKB-SubCell"/>
</dbReference>
<reference evidence="7 8" key="1">
    <citation type="journal article" date="2016" name="Nat. Commun.">
        <title>Extremotolerant tardigrade genome and improved radiotolerance of human cultured cells by tardigrade-unique protein.</title>
        <authorList>
            <person name="Hashimoto T."/>
            <person name="Horikawa D.D."/>
            <person name="Saito Y."/>
            <person name="Kuwahara H."/>
            <person name="Kozuka-Hata H."/>
            <person name="Shin-I T."/>
            <person name="Minakuchi Y."/>
            <person name="Ohishi K."/>
            <person name="Motoyama A."/>
            <person name="Aizu T."/>
            <person name="Enomoto A."/>
            <person name="Kondo K."/>
            <person name="Tanaka S."/>
            <person name="Hara Y."/>
            <person name="Koshikawa S."/>
            <person name="Sagara H."/>
            <person name="Miura T."/>
            <person name="Yokobori S."/>
            <person name="Miyagawa K."/>
            <person name="Suzuki Y."/>
            <person name="Kubo T."/>
            <person name="Oyama M."/>
            <person name="Kohara Y."/>
            <person name="Fujiyama A."/>
            <person name="Arakawa K."/>
            <person name="Katayama T."/>
            <person name="Toyoda A."/>
            <person name="Kunieda T."/>
        </authorList>
    </citation>
    <scope>NUCLEOTIDE SEQUENCE [LARGE SCALE GENOMIC DNA]</scope>
    <source>
        <strain evidence="7 8">YOKOZUNA-1</strain>
    </source>
</reference>
<evidence type="ECO:0000259" key="6">
    <source>
        <dbReference type="Pfam" id="PF04991"/>
    </source>
</evidence>
<keyword evidence="3 5" id="KW-1133">Transmembrane helix</keyword>
<evidence type="ECO:0000256" key="5">
    <source>
        <dbReference type="SAM" id="Phobius"/>
    </source>
</evidence>
<accession>A0A1D1W101</accession>
<feature type="transmembrane region" description="Helical" evidence="5">
    <location>
        <begin position="12"/>
        <end position="39"/>
    </location>
</feature>
<evidence type="ECO:0000256" key="1">
    <source>
        <dbReference type="ARBA" id="ARBA00004167"/>
    </source>
</evidence>
<comment type="caution">
    <text evidence="7">The sequence shown here is derived from an EMBL/GenBank/DDBJ whole genome shotgun (WGS) entry which is preliminary data.</text>
</comment>
<dbReference type="GO" id="GO:0009100">
    <property type="term" value="P:glycoprotein metabolic process"/>
    <property type="evidence" value="ECO:0007669"/>
    <property type="project" value="UniProtKB-ARBA"/>
</dbReference>
<dbReference type="AlphaFoldDB" id="A0A1D1W101"/>
<protein>
    <recommendedName>
        <fullName evidence="6">LicD/FKTN/FKRP nucleotidyltransferase domain-containing protein</fullName>
    </recommendedName>
</protein>